<organism evidence="1 2">
    <name type="scientific">Polaribacter batillariae</name>
    <dbReference type="NCBI Taxonomy" id="2808900"/>
    <lineage>
        <taxon>Bacteria</taxon>
        <taxon>Pseudomonadati</taxon>
        <taxon>Bacteroidota</taxon>
        <taxon>Flavobacteriia</taxon>
        <taxon>Flavobacteriales</taxon>
        <taxon>Flavobacteriaceae</taxon>
    </lineage>
</organism>
<dbReference type="PROSITE" id="PS51257">
    <property type="entry name" value="PROKAR_LIPOPROTEIN"/>
    <property type="match status" value="1"/>
</dbReference>
<gene>
    <name evidence="1" type="ORF">JL193_10580</name>
</gene>
<dbReference type="RefSeq" id="WP_207970772.1">
    <property type="nucleotide sequence ID" value="NZ_CP071795.1"/>
</dbReference>
<sequence>MRNLILILALLLIQSCATKKEITLTEKELSEIPSGDLYNATKDFSDTSLKELQSRLDIYSKSYDYAVNSGEWTYSKQYDLSEIPVVVIYWDSKENNIDGAYLFSPKDKFNVKKTVPVDLKEKPKDGAQWYQLNNEEFLKNILVSKVKDKAYGYGVYAENNKRYLYLIMYKQFVEQTKDSPENVVGNIAYYIHEAFHYYPQKDYVWPSKELESIRFKIPAEYPADATSFSYIAAGEKLFDNILFQDNHDWLSYAKMQYIIYKKLLDADTSEKQYVKNYFLYFNWVEGIPRFIEYSITMGSGDMTDKALKMFTGYDSFLRNIKGDIEKKNTTMVMNGEKIVTRYGYLLNYPLYDLGASSSFILENLDVNVLDWAKKGMNHYEMFEKYFEENDIEIDEDAVTEDVKSLIPWEETNVMMQDYIDLWKDL</sequence>
<dbReference type="EMBL" id="CP071795">
    <property type="protein sequence ID" value="QTD36588.1"/>
    <property type="molecule type" value="Genomic_DNA"/>
</dbReference>
<name>A0ABX7STE3_9FLAO</name>
<protein>
    <recommendedName>
        <fullName evidence="3">YARHG domain-containing protein</fullName>
    </recommendedName>
</protein>
<evidence type="ECO:0000313" key="2">
    <source>
        <dbReference type="Proteomes" id="UP000663935"/>
    </source>
</evidence>
<keyword evidence="2" id="KW-1185">Reference proteome</keyword>
<accession>A0ABX7STE3</accession>
<evidence type="ECO:0008006" key="3">
    <source>
        <dbReference type="Google" id="ProtNLM"/>
    </source>
</evidence>
<proteinExistence type="predicted"/>
<reference evidence="1 2" key="1">
    <citation type="submission" date="2021-03" db="EMBL/GenBank/DDBJ databases">
        <title>Complete genome of Polaribacter_sp.G4M1.</title>
        <authorList>
            <person name="Jeong S.W."/>
            <person name="Bae J.W."/>
        </authorList>
    </citation>
    <scope>NUCLEOTIDE SEQUENCE [LARGE SCALE GENOMIC DNA]</scope>
    <source>
        <strain evidence="1 2">G4M1</strain>
    </source>
</reference>
<evidence type="ECO:0000313" key="1">
    <source>
        <dbReference type="EMBL" id="QTD36588.1"/>
    </source>
</evidence>
<dbReference type="Proteomes" id="UP000663935">
    <property type="component" value="Chromosome"/>
</dbReference>